<proteinExistence type="predicted"/>
<dbReference type="Pfam" id="PF01972">
    <property type="entry name" value="SDH_protease"/>
    <property type="match status" value="1"/>
</dbReference>
<gene>
    <name evidence="1" type="ORF">BECKTUN1418D_GA0071000_101225</name>
</gene>
<protein>
    <submittedName>
        <fullName evidence="1">Serine dehydrogenase proteinase</fullName>
    </submittedName>
</protein>
<dbReference type="InterPro" id="IPR029045">
    <property type="entry name" value="ClpP/crotonase-like_dom_sf"/>
</dbReference>
<dbReference type="AlphaFoldDB" id="A0A450ZDL6"/>
<dbReference type="PANTHER" id="PTHR35984:SF1">
    <property type="entry name" value="PERIPLASMIC SERINE PROTEASE"/>
    <property type="match status" value="1"/>
</dbReference>
<dbReference type="PANTHER" id="PTHR35984">
    <property type="entry name" value="PERIPLASMIC SERINE PROTEASE"/>
    <property type="match status" value="1"/>
</dbReference>
<dbReference type="EMBL" id="CAADFX010000012">
    <property type="protein sequence ID" value="VFK51879.1"/>
    <property type="molecule type" value="Genomic_DNA"/>
</dbReference>
<evidence type="ECO:0000313" key="1">
    <source>
        <dbReference type="EMBL" id="VFK51879.1"/>
    </source>
</evidence>
<dbReference type="SUPFAM" id="SSF52096">
    <property type="entry name" value="ClpP/crotonase"/>
    <property type="match status" value="1"/>
</dbReference>
<dbReference type="InterPro" id="IPR002825">
    <property type="entry name" value="Pept_S49_ser-pept_pro"/>
</dbReference>
<name>A0A450ZDL6_9GAMM</name>
<reference evidence="1" key="1">
    <citation type="submission" date="2019-02" db="EMBL/GenBank/DDBJ databases">
        <authorList>
            <person name="Gruber-Vodicka R. H."/>
            <person name="Seah K. B. B."/>
        </authorList>
    </citation>
    <scope>NUCLEOTIDE SEQUENCE</scope>
    <source>
        <strain evidence="1">BECK_BY1</strain>
    </source>
</reference>
<sequence>MPNWNDVFREIQERQNLFLNESKQSQYQSDNALIDIRRKYLSELHKYTTRNILAYYSGYLSKPGISGSEITDEDKNGFMMAIHKMDRKKGLDLILHTPGGGIAATESIAHYLHQMFGNNIRAIVPQICMSAGTMLACACKSIVLAKHSNLGPTDPHISNIPALGVIEEFKRAAREIKRDQSKINVWRPILSQYRPTFIGQCEDAIKWTEEFVTNELKNNMLSIDSDKERKAKEIAKMLMDKKNNKSHGRHLHLDKLKKAGLIVEQLEDDDNLQDLVLTVHHCYMHTLMNTTAIKIIENHNGVALAKTTIQ</sequence>
<accession>A0A450ZDL6</accession>
<dbReference type="GO" id="GO:0016020">
    <property type="term" value="C:membrane"/>
    <property type="evidence" value="ECO:0007669"/>
    <property type="project" value="InterPro"/>
</dbReference>
<dbReference type="Gene3D" id="3.90.226.10">
    <property type="entry name" value="2-enoyl-CoA Hydratase, Chain A, domain 1"/>
    <property type="match status" value="1"/>
</dbReference>
<organism evidence="1">
    <name type="scientific">Candidatus Kentrum sp. TUN</name>
    <dbReference type="NCBI Taxonomy" id="2126343"/>
    <lineage>
        <taxon>Bacteria</taxon>
        <taxon>Pseudomonadati</taxon>
        <taxon>Pseudomonadota</taxon>
        <taxon>Gammaproteobacteria</taxon>
        <taxon>Candidatus Kentrum</taxon>
    </lineage>
</organism>